<organism evidence="1 2">
    <name type="scientific">Melipona bicolor</name>
    <dbReference type="NCBI Taxonomy" id="60889"/>
    <lineage>
        <taxon>Eukaryota</taxon>
        <taxon>Metazoa</taxon>
        <taxon>Ecdysozoa</taxon>
        <taxon>Arthropoda</taxon>
        <taxon>Hexapoda</taxon>
        <taxon>Insecta</taxon>
        <taxon>Pterygota</taxon>
        <taxon>Neoptera</taxon>
        <taxon>Endopterygota</taxon>
        <taxon>Hymenoptera</taxon>
        <taxon>Apocrita</taxon>
        <taxon>Aculeata</taxon>
        <taxon>Apoidea</taxon>
        <taxon>Anthophila</taxon>
        <taxon>Apidae</taxon>
        <taxon>Melipona</taxon>
    </lineage>
</organism>
<accession>A0AA40G8G0</accession>
<protein>
    <submittedName>
        <fullName evidence="1">Uncharacterized protein</fullName>
    </submittedName>
</protein>
<proteinExistence type="predicted"/>
<gene>
    <name evidence="1" type="ORF">K0M31_014279</name>
</gene>
<dbReference type="EMBL" id="JAHYIQ010000004">
    <property type="protein sequence ID" value="KAK1132911.1"/>
    <property type="molecule type" value="Genomic_DNA"/>
</dbReference>
<comment type="caution">
    <text evidence="1">The sequence shown here is derived from an EMBL/GenBank/DDBJ whole genome shotgun (WGS) entry which is preliminary data.</text>
</comment>
<keyword evidence="2" id="KW-1185">Reference proteome</keyword>
<dbReference type="AlphaFoldDB" id="A0AA40G8G0"/>
<evidence type="ECO:0000313" key="1">
    <source>
        <dbReference type="EMBL" id="KAK1132911.1"/>
    </source>
</evidence>
<name>A0AA40G8G0_9HYME</name>
<dbReference type="Proteomes" id="UP001177670">
    <property type="component" value="Unassembled WGS sequence"/>
</dbReference>
<reference evidence="1" key="1">
    <citation type="submission" date="2021-10" db="EMBL/GenBank/DDBJ databases">
        <title>Melipona bicolor Genome sequencing and assembly.</title>
        <authorList>
            <person name="Araujo N.S."/>
            <person name="Arias M.C."/>
        </authorList>
    </citation>
    <scope>NUCLEOTIDE SEQUENCE</scope>
    <source>
        <strain evidence="1">USP_2M_L1-L4_2017</strain>
        <tissue evidence="1">Whole body</tissue>
    </source>
</reference>
<evidence type="ECO:0000313" key="2">
    <source>
        <dbReference type="Proteomes" id="UP001177670"/>
    </source>
</evidence>
<sequence>MSVVLWRIMVLIVKGGITRRPVHHARRLSVHHVSHRRVRTVRPARTCGQWWKHYTLLRLDRCPAIGGEALEKLVGSLREASRVSFLFPSVGGEETARCEKSGSNQLCVFGLIDSRCHAFAFSLAFFFLKSDAEAMFISSFVNCDQRK</sequence>